<dbReference type="AlphaFoldDB" id="A0A4R8IEV9"/>
<dbReference type="Proteomes" id="UP000294914">
    <property type="component" value="Unassembled WGS sequence"/>
</dbReference>
<evidence type="ECO:0000313" key="4">
    <source>
        <dbReference type="EMBL" id="TDX98139.1"/>
    </source>
</evidence>
<dbReference type="PANTHER" id="PTHR42774">
    <property type="entry name" value="PHOSPHOTRANSFERASE SYSTEM TRANSPORT PROTEIN"/>
    <property type="match status" value="1"/>
</dbReference>
<dbReference type="InterPro" id="IPR002173">
    <property type="entry name" value="Carboh/pur_kinase_PfkB_CS"/>
</dbReference>
<protein>
    <submittedName>
        <fullName evidence="4">Ketohexokinase</fullName>
    </submittedName>
</protein>
<name>A0A4R8IEV9_9GAMM</name>
<reference evidence="4 5" key="1">
    <citation type="submission" date="2019-03" db="EMBL/GenBank/DDBJ databases">
        <title>Genomic Encyclopedia of Type Strains, Phase IV (KMG-IV): sequencing the most valuable type-strain genomes for metagenomic binning, comparative biology and taxonomic classification.</title>
        <authorList>
            <person name="Goeker M."/>
        </authorList>
    </citation>
    <scope>NUCLEOTIDE SEQUENCE [LARGE SCALE GENOMIC DNA]</scope>
    <source>
        <strain evidence="4 5">DSM 16326</strain>
    </source>
</reference>
<keyword evidence="2 4" id="KW-0418">Kinase</keyword>
<organism evidence="4 5">
    <name type="scientific">Thiohalophilus thiocyanatoxydans</name>
    <dbReference type="NCBI Taxonomy" id="381308"/>
    <lineage>
        <taxon>Bacteria</taxon>
        <taxon>Pseudomonadati</taxon>
        <taxon>Pseudomonadota</taxon>
        <taxon>Gammaproteobacteria</taxon>
        <taxon>Thiohalomonadales</taxon>
        <taxon>Thiohalophilaceae</taxon>
        <taxon>Thiohalophilus</taxon>
    </lineage>
</organism>
<evidence type="ECO:0000313" key="5">
    <source>
        <dbReference type="Proteomes" id="UP000294914"/>
    </source>
</evidence>
<dbReference type="OrthoDB" id="9813569at2"/>
<dbReference type="Pfam" id="PF00294">
    <property type="entry name" value="PfkB"/>
    <property type="match status" value="1"/>
</dbReference>
<feature type="domain" description="Carbohydrate kinase PfkB" evidence="3">
    <location>
        <begin position="6"/>
        <end position="286"/>
    </location>
</feature>
<keyword evidence="1" id="KW-0808">Transferase</keyword>
<dbReference type="SUPFAM" id="SSF53613">
    <property type="entry name" value="Ribokinase-like"/>
    <property type="match status" value="1"/>
</dbReference>
<dbReference type="InterPro" id="IPR052562">
    <property type="entry name" value="Ketohexokinase-related"/>
</dbReference>
<dbReference type="RefSeq" id="WP_134085162.1">
    <property type="nucleotide sequence ID" value="NZ_SOQX01000009.1"/>
</dbReference>
<sequence length="293" mass="32416">MSRILNIGIATLDIINHLDHYPAEDEELRALVQERRCGGNAANSACVLSQFGHQVSLLCTLADDAAGAQIRRDLQAHGVQTDQIVTLDPAHTPTSCITLNRANGSRTIVHYRDLPELQAGDFPYPQIEQYDWFHFEGRNIEASEPMLRRLSEQRVDQPISIEIEKLRPGIERLYGYADILLFSRAFALQQGYTCANDLFDALRQQGIAAILVCSWAEQGAWACDRHGDRYHQPAFVPEQIVDTLGAGDTFNAGLIHALLEGRSIAPALATACELAGRKVGQTGFAHLNRTESE</sequence>
<comment type="caution">
    <text evidence="4">The sequence shown here is derived from an EMBL/GenBank/DDBJ whole genome shotgun (WGS) entry which is preliminary data.</text>
</comment>
<gene>
    <name evidence="4" type="ORF">EDC23_2621</name>
</gene>
<proteinExistence type="predicted"/>
<dbReference type="PANTHER" id="PTHR42774:SF3">
    <property type="entry name" value="KETOHEXOKINASE"/>
    <property type="match status" value="1"/>
</dbReference>
<dbReference type="PROSITE" id="PS00584">
    <property type="entry name" value="PFKB_KINASES_2"/>
    <property type="match status" value="1"/>
</dbReference>
<dbReference type="GO" id="GO:0016301">
    <property type="term" value="F:kinase activity"/>
    <property type="evidence" value="ECO:0007669"/>
    <property type="project" value="UniProtKB-KW"/>
</dbReference>
<dbReference type="EMBL" id="SOQX01000009">
    <property type="protein sequence ID" value="TDX98139.1"/>
    <property type="molecule type" value="Genomic_DNA"/>
</dbReference>
<keyword evidence="5" id="KW-1185">Reference proteome</keyword>
<evidence type="ECO:0000259" key="3">
    <source>
        <dbReference type="Pfam" id="PF00294"/>
    </source>
</evidence>
<evidence type="ECO:0000256" key="1">
    <source>
        <dbReference type="ARBA" id="ARBA00022679"/>
    </source>
</evidence>
<accession>A0A4R8IEV9</accession>
<dbReference type="InterPro" id="IPR029056">
    <property type="entry name" value="Ribokinase-like"/>
</dbReference>
<evidence type="ECO:0000256" key="2">
    <source>
        <dbReference type="ARBA" id="ARBA00022777"/>
    </source>
</evidence>
<dbReference type="Gene3D" id="3.40.1190.20">
    <property type="match status" value="1"/>
</dbReference>
<dbReference type="InterPro" id="IPR011611">
    <property type="entry name" value="PfkB_dom"/>
</dbReference>